<evidence type="ECO:0000256" key="7">
    <source>
        <dbReference type="ARBA" id="ARBA00022989"/>
    </source>
</evidence>
<reference evidence="15" key="1">
    <citation type="submission" date="2014-11" db="EMBL/GenBank/DDBJ databases">
        <authorList>
            <person name="Hornung B.V."/>
        </authorList>
    </citation>
    <scope>NUCLEOTIDE SEQUENCE</scope>
    <source>
        <strain evidence="15">INE</strain>
    </source>
</reference>
<evidence type="ECO:0000313" key="16">
    <source>
        <dbReference type="Proteomes" id="UP001071230"/>
    </source>
</evidence>
<reference evidence="14" key="2">
    <citation type="submission" date="2020-01" db="EMBL/GenBank/DDBJ databases">
        <authorList>
            <person name="Hornung B."/>
        </authorList>
    </citation>
    <scope>NUCLEOTIDE SEQUENCE</scope>
    <source>
        <strain evidence="14">PacBioINE</strain>
    </source>
</reference>
<dbReference type="InterPro" id="IPR040690">
    <property type="entry name" value="FtsX_ECD"/>
</dbReference>
<dbReference type="PANTHER" id="PTHR47755:SF1">
    <property type="entry name" value="CELL DIVISION PROTEIN FTSX"/>
    <property type="match status" value="1"/>
</dbReference>
<dbReference type="KEGG" id="aacx:DEACI_0328"/>
<comment type="function">
    <text evidence="10">Part of the ABC transporter FtsEX involved in asymmetric cellular division facilitating the initiation of sporulation.</text>
</comment>
<dbReference type="EMBL" id="LR746496">
    <property type="protein sequence ID" value="CAA7599701.1"/>
    <property type="molecule type" value="Genomic_DNA"/>
</dbReference>
<evidence type="ECO:0000256" key="1">
    <source>
        <dbReference type="ARBA" id="ARBA00004651"/>
    </source>
</evidence>
<keyword evidence="4 10" id="KW-1003">Cell membrane</keyword>
<feature type="domain" description="FtsX extracellular" evidence="13">
    <location>
        <begin position="59"/>
        <end position="153"/>
    </location>
</feature>
<evidence type="ECO:0000259" key="13">
    <source>
        <dbReference type="Pfam" id="PF18075"/>
    </source>
</evidence>
<keyword evidence="7 11" id="KW-1133">Transmembrane helix</keyword>
<feature type="transmembrane region" description="Helical" evidence="11">
    <location>
        <begin position="169"/>
        <end position="193"/>
    </location>
</feature>
<evidence type="ECO:0000256" key="8">
    <source>
        <dbReference type="ARBA" id="ARBA00023136"/>
    </source>
</evidence>
<dbReference type="InterPro" id="IPR058204">
    <property type="entry name" value="FtsX_firmicutes-type"/>
</dbReference>
<evidence type="ECO:0000259" key="12">
    <source>
        <dbReference type="Pfam" id="PF02687"/>
    </source>
</evidence>
<evidence type="ECO:0000256" key="6">
    <source>
        <dbReference type="ARBA" id="ARBA00022692"/>
    </source>
</evidence>
<dbReference type="PANTHER" id="PTHR47755">
    <property type="entry name" value="CELL DIVISION PROTEIN FTSX"/>
    <property type="match status" value="1"/>
</dbReference>
<dbReference type="AlphaFoldDB" id="A0A8S0WVL9"/>
<dbReference type="EMBL" id="CDGJ01000019">
    <property type="protein sequence ID" value="CEJ06253.1"/>
    <property type="molecule type" value="Genomic_DNA"/>
</dbReference>
<dbReference type="GO" id="GO:0051301">
    <property type="term" value="P:cell division"/>
    <property type="evidence" value="ECO:0007669"/>
    <property type="project" value="UniProtKB-KW"/>
</dbReference>
<protein>
    <recommendedName>
        <fullName evidence="3 10">Cell division protein FtsX</fullName>
    </recommendedName>
</protein>
<keyword evidence="16" id="KW-1185">Reference proteome</keyword>
<dbReference type="Gene3D" id="3.30.70.3040">
    <property type="match status" value="1"/>
</dbReference>
<evidence type="ECO:0000313" key="15">
    <source>
        <dbReference type="EMBL" id="CEJ06253.1"/>
    </source>
</evidence>
<evidence type="ECO:0000256" key="11">
    <source>
        <dbReference type="SAM" id="Phobius"/>
    </source>
</evidence>
<evidence type="ECO:0000256" key="4">
    <source>
        <dbReference type="ARBA" id="ARBA00022475"/>
    </source>
</evidence>
<proteinExistence type="inferred from homology"/>
<dbReference type="PIRSF" id="PIRSF003097">
    <property type="entry name" value="FtsX"/>
    <property type="match status" value="1"/>
</dbReference>
<evidence type="ECO:0000256" key="2">
    <source>
        <dbReference type="ARBA" id="ARBA00007379"/>
    </source>
</evidence>
<dbReference type="Proteomes" id="UP000836597">
    <property type="component" value="Chromosome"/>
</dbReference>
<dbReference type="Proteomes" id="UP001071230">
    <property type="component" value="Unassembled WGS sequence"/>
</dbReference>
<feature type="domain" description="ABC3 transporter permease C-terminal" evidence="12">
    <location>
        <begin position="177"/>
        <end position="288"/>
    </location>
</feature>
<dbReference type="InterPro" id="IPR003838">
    <property type="entry name" value="ABC3_permease_C"/>
</dbReference>
<dbReference type="NCBIfam" id="NF038347">
    <property type="entry name" value="FtsX_Gpos"/>
    <property type="match status" value="1"/>
</dbReference>
<keyword evidence="6 11" id="KW-0812">Transmembrane</keyword>
<dbReference type="InterPro" id="IPR004513">
    <property type="entry name" value="FtsX"/>
</dbReference>
<keyword evidence="5 10" id="KW-0132">Cell division</keyword>
<feature type="transmembrane region" description="Helical" evidence="11">
    <location>
        <begin position="266"/>
        <end position="290"/>
    </location>
</feature>
<evidence type="ECO:0000313" key="14">
    <source>
        <dbReference type="EMBL" id="CAA7599701.1"/>
    </source>
</evidence>
<dbReference type="Pfam" id="PF02687">
    <property type="entry name" value="FtsX"/>
    <property type="match status" value="1"/>
</dbReference>
<keyword evidence="9 10" id="KW-0131">Cell cycle</keyword>
<evidence type="ECO:0000256" key="10">
    <source>
        <dbReference type="PIRNR" id="PIRNR003097"/>
    </source>
</evidence>
<evidence type="ECO:0000256" key="5">
    <source>
        <dbReference type="ARBA" id="ARBA00022618"/>
    </source>
</evidence>
<dbReference type="GO" id="GO:0005886">
    <property type="term" value="C:plasma membrane"/>
    <property type="evidence" value="ECO:0007669"/>
    <property type="project" value="UniProtKB-SubCell"/>
</dbReference>
<evidence type="ECO:0000256" key="9">
    <source>
        <dbReference type="ARBA" id="ARBA00023306"/>
    </source>
</evidence>
<dbReference type="Pfam" id="PF18075">
    <property type="entry name" value="FtsX_ECD"/>
    <property type="match status" value="1"/>
</dbReference>
<feature type="transmembrane region" description="Helical" evidence="11">
    <location>
        <begin position="21"/>
        <end position="46"/>
    </location>
</feature>
<comment type="subcellular location">
    <subcellularLocation>
        <location evidence="1">Cell membrane</location>
        <topology evidence="1">Multi-pass membrane protein</topology>
    </subcellularLocation>
</comment>
<evidence type="ECO:0000256" key="3">
    <source>
        <dbReference type="ARBA" id="ARBA00021907"/>
    </source>
</evidence>
<sequence length="296" mass="32210">MSFSSAKYVLRETLSSVKRNPWLSIASVMTVMVSLIILGFSAFFLANTSNMAQSFESQVEISAFVHTNVPETQVEALETKIKAMPGVASVVLVTKKEGLAQFGQSLGKAGGNLVSDLGGTNPLPDKFTIKAADPRRVKTLAAQLQQFTELKSVRYGQGVVDRLLQFTRWLRWMGAGVIIAFGAAAVVLISINIKMNVFSRRREIQIMKLVGASNWFIRWPFLVEGLFLGLAGGILATVLVGTGYNWLAGYVSSTLAFLPVVRSAWLFWQVQTTLLVLGMVIGAAGSALSLRKFLNV</sequence>
<comment type="similarity">
    <text evidence="2 10">Belongs to the ABC-4 integral membrane protein family. FtsX subfamily.</text>
</comment>
<accession>A0A8S0WVL9</accession>
<dbReference type="RefSeq" id="WP_240983478.1">
    <property type="nucleotide sequence ID" value="NZ_CDGJ01000019.1"/>
</dbReference>
<organism evidence="14">
    <name type="scientific">Acididesulfobacillus acetoxydans</name>
    <dbReference type="NCBI Taxonomy" id="1561005"/>
    <lineage>
        <taxon>Bacteria</taxon>
        <taxon>Bacillati</taxon>
        <taxon>Bacillota</taxon>
        <taxon>Clostridia</taxon>
        <taxon>Eubacteriales</taxon>
        <taxon>Peptococcaceae</taxon>
        <taxon>Acididesulfobacillus</taxon>
    </lineage>
</organism>
<feature type="transmembrane region" description="Helical" evidence="11">
    <location>
        <begin position="226"/>
        <end position="246"/>
    </location>
</feature>
<keyword evidence="8 10" id="KW-0472">Membrane</keyword>
<gene>
    <name evidence="14" type="ORF">DEACI_0328</name>
    <name evidence="15" type="ORF">DEACI_0701</name>
</gene>
<name>A0A8S0WVL9_9FIRM</name>